<dbReference type="RefSeq" id="WP_283924740.1">
    <property type="nucleotide sequence ID" value="NZ_CP126084.1"/>
</dbReference>
<evidence type="ECO:0000313" key="2">
    <source>
        <dbReference type="Proteomes" id="UP001177943"/>
    </source>
</evidence>
<organism evidence="1 2">
    <name type="scientific">Paenibacillus woosongensis</name>
    <dbReference type="NCBI Taxonomy" id="307580"/>
    <lineage>
        <taxon>Bacteria</taxon>
        <taxon>Bacillati</taxon>
        <taxon>Bacillota</taxon>
        <taxon>Bacilli</taxon>
        <taxon>Bacillales</taxon>
        <taxon>Paenibacillaceae</taxon>
        <taxon>Paenibacillus</taxon>
    </lineage>
</organism>
<name>A0AA95L135_9BACL</name>
<dbReference type="KEGG" id="pwn:QNH46_13265"/>
<evidence type="ECO:0000313" key="1">
    <source>
        <dbReference type="EMBL" id="WHX47142.1"/>
    </source>
</evidence>
<dbReference type="AlphaFoldDB" id="A0AA95L135"/>
<gene>
    <name evidence="1" type="ORF">QNH46_13265</name>
</gene>
<dbReference type="Proteomes" id="UP001177943">
    <property type="component" value="Chromosome"/>
</dbReference>
<proteinExistence type="predicted"/>
<protein>
    <submittedName>
        <fullName evidence="1">Uncharacterized protein</fullName>
    </submittedName>
</protein>
<reference evidence="1" key="1">
    <citation type="submission" date="2023-05" db="EMBL/GenBank/DDBJ databases">
        <title>Comparative genomics of Bacillaceae isolates and their secondary metabolite potential.</title>
        <authorList>
            <person name="Song L."/>
            <person name="Nielsen L.J."/>
            <person name="Mohite O."/>
            <person name="Xu X."/>
            <person name="Weber T."/>
            <person name="Kovacs A.T."/>
        </authorList>
    </citation>
    <scope>NUCLEOTIDE SEQUENCE</scope>
    <source>
        <strain evidence="1">B2_4</strain>
    </source>
</reference>
<sequence length="139" mass="15402">MNSVLKSFLWLLIGCMACLSALWLAVDQSRLEQDVLDRLIPFTQGQKDSIHTAIGIEIQAERYSGAEIIHSLAELARQGVVVEIDGRMVDLNEAGSDDYSLQDAAVMKAAALLDLKASYHVLMDYDFAGRVQKIAFQKE</sequence>
<accession>A0AA95L135</accession>
<dbReference type="EMBL" id="CP126084">
    <property type="protein sequence ID" value="WHX47142.1"/>
    <property type="molecule type" value="Genomic_DNA"/>
</dbReference>